<dbReference type="PANTHER" id="PTHR47425">
    <property type="entry name" value="FARB-RELATED"/>
    <property type="match status" value="1"/>
</dbReference>
<dbReference type="EMBL" id="KV878140">
    <property type="protein sequence ID" value="OJJ08555.1"/>
    <property type="molecule type" value="Genomic_DNA"/>
</dbReference>
<dbReference type="SMART" id="SM00906">
    <property type="entry name" value="Fungal_trans"/>
    <property type="match status" value="1"/>
</dbReference>
<dbReference type="InterPro" id="IPR052761">
    <property type="entry name" value="Fungal_Detox/Toxin_TFs"/>
</dbReference>
<sequence length="647" mass="73296">MSRHEIYKCWSDSGKSRRIAAYQNYAQERVERGITFLMDLESSHRMAWMELSASLNIKPFLMAPSSLSGECGFCRSNNICCNEDKPGCLTCRAWGIKCPLIERYRDSSGDELTVGNYDGDSPPFSERSTAVHYMQPLDNLISAAHDLLGTSTSYTLPSTLPQYIKKPDHDISLEDVQYLDENGVFTFPDEELRNELLTTFVINVYPYMPLLDLEEFLQAIAINNGSSPLSLLLFHAVMFASATFIKPHHLYRAGYSSQKEPRREFFLKATIAYDLGLETDPIVIIQSALLLTYWHETPDSPRDFHYWLETAFSLATSIGLPDLAEAEPSRELNRLGRRLWWCLYTRDRLNAMNLRRNTIIPEESYTTTLPTLDDFTIGVFPAAITRMLDSCDVLRSPYHQAQLAAIFIEKARLSTIISRIITPDPDAATISRCTDLLQAWRADLPYYIEHESLPPTSTLSDIEKPIFTYRAWLNLVFLNALSAVYKHKGDRCGSHPTEAFSSETTRQDTSDRQIQPAIQSIAAIVEELYRVDVIHYLGTTTVGLLLPVLATQMFYIRSGQGPDTWIAGFQSFYDCMKVLRKLGEVYFLAESMAAFFESAVCGDQFDTPEYFDGDGGLKTAPPPLLEEVLTSTELECFLRVIGEKCEK</sequence>
<reference evidence="4" key="1">
    <citation type="journal article" date="2017" name="Genome Biol.">
        <title>Comparative genomics reveals high biological diversity and specific adaptations in the industrially and medically important fungal genus Aspergillus.</title>
        <authorList>
            <person name="de Vries R.P."/>
            <person name="Riley R."/>
            <person name="Wiebenga A."/>
            <person name="Aguilar-Osorio G."/>
            <person name="Amillis S."/>
            <person name="Uchima C.A."/>
            <person name="Anderluh G."/>
            <person name="Asadollahi M."/>
            <person name="Askin M."/>
            <person name="Barry K."/>
            <person name="Battaglia E."/>
            <person name="Bayram O."/>
            <person name="Benocci T."/>
            <person name="Braus-Stromeyer S.A."/>
            <person name="Caldana C."/>
            <person name="Canovas D."/>
            <person name="Cerqueira G.C."/>
            <person name="Chen F."/>
            <person name="Chen W."/>
            <person name="Choi C."/>
            <person name="Clum A."/>
            <person name="Dos Santos R.A."/>
            <person name="Damasio A.R."/>
            <person name="Diallinas G."/>
            <person name="Emri T."/>
            <person name="Fekete E."/>
            <person name="Flipphi M."/>
            <person name="Freyberg S."/>
            <person name="Gallo A."/>
            <person name="Gournas C."/>
            <person name="Habgood R."/>
            <person name="Hainaut M."/>
            <person name="Harispe M.L."/>
            <person name="Henrissat B."/>
            <person name="Hilden K.S."/>
            <person name="Hope R."/>
            <person name="Hossain A."/>
            <person name="Karabika E."/>
            <person name="Karaffa L."/>
            <person name="Karanyi Z."/>
            <person name="Krasevec N."/>
            <person name="Kuo A."/>
            <person name="Kusch H."/>
            <person name="LaButti K."/>
            <person name="Lagendijk E.L."/>
            <person name="Lapidus A."/>
            <person name="Levasseur A."/>
            <person name="Lindquist E."/>
            <person name="Lipzen A."/>
            <person name="Logrieco A.F."/>
            <person name="MacCabe A."/>
            <person name="Maekelae M.R."/>
            <person name="Malavazi I."/>
            <person name="Melin P."/>
            <person name="Meyer V."/>
            <person name="Mielnichuk N."/>
            <person name="Miskei M."/>
            <person name="Molnar A.P."/>
            <person name="Mule G."/>
            <person name="Ngan C.Y."/>
            <person name="Orejas M."/>
            <person name="Orosz E."/>
            <person name="Ouedraogo J.P."/>
            <person name="Overkamp K.M."/>
            <person name="Park H.-S."/>
            <person name="Perrone G."/>
            <person name="Piumi F."/>
            <person name="Punt P.J."/>
            <person name="Ram A.F."/>
            <person name="Ramon A."/>
            <person name="Rauscher S."/>
            <person name="Record E."/>
            <person name="Riano-Pachon D.M."/>
            <person name="Robert V."/>
            <person name="Roehrig J."/>
            <person name="Ruller R."/>
            <person name="Salamov A."/>
            <person name="Salih N.S."/>
            <person name="Samson R.A."/>
            <person name="Sandor E."/>
            <person name="Sanguinetti M."/>
            <person name="Schuetze T."/>
            <person name="Sepcic K."/>
            <person name="Shelest E."/>
            <person name="Sherlock G."/>
            <person name="Sophianopoulou V."/>
            <person name="Squina F.M."/>
            <person name="Sun H."/>
            <person name="Susca A."/>
            <person name="Todd R.B."/>
            <person name="Tsang A."/>
            <person name="Unkles S.E."/>
            <person name="van de Wiele N."/>
            <person name="van Rossen-Uffink D."/>
            <person name="Oliveira J.V."/>
            <person name="Vesth T.C."/>
            <person name="Visser J."/>
            <person name="Yu J.-H."/>
            <person name="Zhou M."/>
            <person name="Andersen M.R."/>
            <person name="Archer D.B."/>
            <person name="Baker S.E."/>
            <person name="Benoit I."/>
            <person name="Brakhage A.A."/>
            <person name="Braus G.H."/>
            <person name="Fischer R."/>
            <person name="Frisvad J.C."/>
            <person name="Goldman G.H."/>
            <person name="Houbraken J."/>
            <person name="Oakley B."/>
            <person name="Pocsi I."/>
            <person name="Scazzocchio C."/>
            <person name="Seiboth B."/>
            <person name="vanKuyk P.A."/>
            <person name="Wortman J."/>
            <person name="Dyer P.S."/>
            <person name="Grigoriev I.V."/>
        </authorList>
    </citation>
    <scope>NUCLEOTIDE SEQUENCE [LARGE SCALE GENOMIC DNA]</scope>
    <source>
        <strain evidence="4">CBS 583.65</strain>
    </source>
</reference>
<evidence type="ECO:0000259" key="2">
    <source>
        <dbReference type="SMART" id="SM00906"/>
    </source>
</evidence>
<evidence type="ECO:0000313" key="4">
    <source>
        <dbReference type="Proteomes" id="UP000184073"/>
    </source>
</evidence>
<accession>A0A1L9Q452</accession>
<dbReference type="GeneID" id="63726393"/>
<dbReference type="InterPro" id="IPR007219">
    <property type="entry name" value="XnlR_reg_dom"/>
</dbReference>
<keyword evidence="4" id="KW-1185">Reference proteome</keyword>
<protein>
    <recommendedName>
        <fullName evidence="2">Xylanolytic transcriptional activator regulatory domain-containing protein</fullName>
    </recommendedName>
</protein>
<dbReference type="AlphaFoldDB" id="A0A1L9Q452"/>
<dbReference type="CDD" id="cd12148">
    <property type="entry name" value="fungal_TF_MHR"/>
    <property type="match status" value="1"/>
</dbReference>
<dbReference type="OrthoDB" id="4451586at2759"/>
<dbReference type="GO" id="GO:0008270">
    <property type="term" value="F:zinc ion binding"/>
    <property type="evidence" value="ECO:0007669"/>
    <property type="project" value="InterPro"/>
</dbReference>
<dbReference type="VEuPathDB" id="FungiDB:ASPVEDRAFT_34698"/>
<dbReference type="Pfam" id="PF04082">
    <property type="entry name" value="Fungal_trans"/>
    <property type="match status" value="1"/>
</dbReference>
<organism evidence="3 4">
    <name type="scientific">Aspergillus versicolor CBS 583.65</name>
    <dbReference type="NCBI Taxonomy" id="1036611"/>
    <lineage>
        <taxon>Eukaryota</taxon>
        <taxon>Fungi</taxon>
        <taxon>Dikarya</taxon>
        <taxon>Ascomycota</taxon>
        <taxon>Pezizomycotina</taxon>
        <taxon>Eurotiomycetes</taxon>
        <taxon>Eurotiomycetidae</taxon>
        <taxon>Eurotiales</taxon>
        <taxon>Aspergillaceae</taxon>
        <taxon>Aspergillus</taxon>
        <taxon>Aspergillus subgen. Nidulantes</taxon>
    </lineage>
</organism>
<dbReference type="STRING" id="1036611.A0A1L9Q452"/>
<evidence type="ECO:0000313" key="3">
    <source>
        <dbReference type="EMBL" id="OJJ08555.1"/>
    </source>
</evidence>
<dbReference type="GO" id="GO:0006351">
    <property type="term" value="P:DNA-templated transcription"/>
    <property type="evidence" value="ECO:0007669"/>
    <property type="project" value="InterPro"/>
</dbReference>
<dbReference type="PANTHER" id="PTHR47425:SF3">
    <property type="entry name" value="ZN(II)2CYS6 TRANSCRIPTION FACTOR (EUROFUNG)"/>
    <property type="match status" value="1"/>
</dbReference>
<gene>
    <name evidence="3" type="ORF">ASPVEDRAFT_34698</name>
</gene>
<dbReference type="RefSeq" id="XP_040674317.1">
    <property type="nucleotide sequence ID" value="XM_040810882.1"/>
</dbReference>
<evidence type="ECO:0000256" key="1">
    <source>
        <dbReference type="ARBA" id="ARBA00023242"/>
    </source>
</evidence>
<keyword evidence="1" id="KW-0539">Nucleus</keyword>
<feature type="domain" description="Xylanolytic transcriptional activator regulatory" evidence="2">
    <location>
        <begin position="304"/>
        <end position="375"/>
    </location>
</feature>
<dbReference type="GO" id="GO:0003677">
    <property type="term" value="F:DNA binding"/>
    <property type="evidence" value="ECO:0007669"/>
    <property type="project" value="InterPro"/>
</dbReference>
<proteinExistence type="predicted"/>
<dbReference type="Proteomes" id="UP000184073">
    <property type="component" value="Unassembled WGS sequence"/>
</dbReference>
<name>A0A1L9Q452_ASPVE</name>